<dbReference type="EMBL" id="JADGJQ010000003">
    <property type="protein sequence ID" value="KAJ3184606.1"/>
    <property type="molecule type" value="Genomic_DNA"/>
</dbReference>
<proteinExistence type="predicted"/>
<keyword evidence="1" id="KW-0677">Repeat</keyword>
<protein>
    <submittedName>
        <fullName evidence="4">Uncharacterized protein</fullName>
    </submittedName>
</protein>
<keyword evidence="2" id="KW-0175">Coiled coil</keyword>
<evidence type="ECO:0000313" key="4">
    <source>
        <dbReference type="EMBL" id="KAJ3184606.1"/>
    </source>
</evidence>
<dbReference type="AlphaFoldDB" id="A0AAD5TQU4"/>
<sequence>MLNSSRTTTTAAATRLSTCIRRRAREVRCPFAARAQTARHASSFAANGLRSGSGGRSVKRRSQPAEVLPPVLTAEHIGTDPHGGPVRLVQRKNDWNISTSPVERQVTAEQWADSLAAPAPTSNANFMANEGLAAKVATLPTSELIGWVSDKKNRLRDVDADTVNVLFTELCKRGATRALQLQDWHRLLQNLVGRTPFSHPSPSHDRQRGIQALKEMKRCSVEPDGFVYACLLRAVKDDVKEVEAVHAYTKKKQKTLSGTARSVYNDKVCRTLLAVYLRRAKGSPMVARAHAVWQDMRDFVIVPSVDTYCGLLEAFSATGSGVQADLQTVVKISGFMKLNAPNRTLDPVSIHALILAHSACGHHKAVLKLADEMRERKLPLGFSHHKAIMKAHVNGFSPMSAVREFVSMQSQGIGPDDECCELALRSFAASRNPGGVAKIHRLILSAVAHRSNPNDEATGATPGGVITARSYLALIEAYRALNDARGAIAAYMELKAYLLDSHVDGGESKPLRQSQHPVPWPSRAAVTHVAATLAAAGDAARARAFLLTEALEPVRLEALWSRAHSGTEKRARVAREKLEIQLADAREEARGAYSERRKHIKARVPILEKRLAKMKAGTERASAQILVGRDGVLKVIYEGFAQAWRDMVDRLGLEFQAAKALEGDGILLDTFEKEGELFRAWASKLGLEGSAEQPRNENEVSGNEQEPDAGDVDDRPSHPDNIAAGSSAESASSSGTAAQISKPLSSLS</sequence>
<dbReference type="Gene3D" id="1.25.40.10">
    <property type="entry name" value="Tetratricopeptide repeat domain"/>
    <property type="match status" value="1"/>
</dbReference>
<evidence type="ECO:0000256" key="2">
    <source>
        <dbReference type="SAM" id="Coils"/>
    </source>
</evidence>
<evidence type="ECO:0000256" key="3">
    <source>
        <dbReference type="SAM" id="MobiDB-lite"/>
    </source>
</evidence>
<feature type="coiled-coil region" evidence="2">
    <location>
        <begin position="568"/>
        <end position="595"/>
    </location>
</feature>
<dbReference type="InterPro" id="IPR011990">
    <property type="entry name" value="TPR-like_helical_dom_sf"/>
</dbReference>
<gene>
    <name evidence="4" type="ORF">HDU87_004009</name>
</gene>
<feature type="region of interest" description="Disordered" evidence="3">
    <location>
        <begin position="689"/>
        <end position="748"/>
    </location>
</feature>
<dbReference type="PANTHER" id="PTHR47447">
    <property type="entry name" value="OS03G0856100 PROTEIN"/>
    <property type="match status" value="1"/>
</dbReference>
<organism evidence="4 5">
    <name type="scientific">Geranomyces variabilis</name>
    <dbReference type="NCBI Taxonomy" id="109894"/>
    <lineage>
        <taxon>Eukaryota</taxon>
        <taxon>Fungi</taxon>
        <taxon>Fungi incertae sedis</taxon>
        <taxon>Chytridiomycota</taxon>
        <taxon>Chytridiomycota incertae sedis</taxon>
        <taxon>Chytridiomycetes</taxon>
        <taxon>Spizellomycetales</taxon>
        <taxon>Powellomycetaceae</taxon>
        <taxon>Geranomyces</taxon>
    </lineage>
</organism>
<reference evidence="4" key="1">
    <citation type="submission" date="2020-05" db="EMBL/GenBank/DDBJ databases">
        <title>Phylogenomic resolution of chytrid fungi.</title>
        <authorList>
            <person name="Stajich J.E."/>
            <person name="Amses K."/>
            <person name="Simmons R."/>
            <person name="Seto K."/>
            <person name="Myers J."/>
            <person name="Bonds A."/>
            <person name="Quandt C.A."/>
            <person name="Barry K."/>
            <person name="Liu P."/>
            <person name="Grigoriev I."/>
            <person name="Longcore J.E."/>
            <person name="James T.Y."/>
        </authorList>
    </citation>
    <scope>NUCLEOTIDE SEQUENCE</scope>
    <source>
        <strain evidence="4">JEL0379</strain>
    </source>
</reference>
<feature type="region of interest" description="Disordered" evidence="3">
    <location>
        <begin position="40"/>
        <end position="64"/>
    </location>
</feature>
<evidence type="ECO:0000256" key="1">
    <source>
        <dbReference type="ARBA" id="ARBA00022737"/>
    </source>
</evidence>
<keyword evidence="5" id="KW-1185">Reference proteome</keyword>
<comment type="caution">
    <text evidence="4">The sequence shown here is derived from an EMBL/GenBank/DDBJ whole genome shotgun (WGS) entry which is preliminary data.</text>
</comment>
<dbReference type="Proteomes" id="UP001212152">
    <property type="component" value="Unassembled WGS sequence"/>
</dbReference>
<evidence type="ECO:0000313" key="5">
    <source>
        <dbReference type="Proteomes" id="UP001212152"/>
    </source>
</evidence>
<accession>A0AAD5TQU4</accession>
<dbReference type="PANTHER" id="PTHR47447:SF17">
    <property type="entry name" value="OS12G0638900 PROTEIN"/>
    <property type="match status" value="1"/>
</dbReference>
<name>A0AAD5TQU4_9FUNG</name>
<feature type="compositionally biased region" description="Low complexity" evidence="3">
    <location>
        <begin position="723"/>
        <end position="738"/>
    </location>
</feature>